<evidence type="ECO:0000313" key="1">
    <source>
        <dbReference type="EMBL" id="GAH54396.1"/>
    </source>
</evidence>
<protein>
    <submittedName>
        <fullName evidence="1">Uncharacterized protein</fullName>
    </submittedName>
</protein>
<dbReference type="AlphaFoldDB" id="X1G8Z6"/>
<reference evidence="1" key="1">
    <citation type="journal article" date="2014" name="Front. Microbiol.">
        <title>High frequency of phylogenetically diverse reductive dehalogenase-homologous genes in deep subseafloor sedimentary metagenomes.</title>
        <authorList>
            <person name="Kawai M."/>
            <person name="Futagami T."/>
            <person name="Toyoda A."/>
            <person name="Takaki Y."/>
            <person name="Nishi S."/>
            <person name="Hori S."/>
            <person name="Arai W."/>
            <person name="Tsubouchi T."/>
            <person name="Morono Y."/>
            <person name="Uchiyama I."/>
            <person name="Ito T."/>
            <person name="Fujiyama A."/>
            <person name="Inagaki F."/>
            <person name="Takami H."/>
        </authorList>
    </citation>
    <scope>NUCLEOTIDE SEQUENCE</scope>
    <source>
        <strain evidence="1">Expedition CK06-06</strain>
    </source>
</reference>
<sequence length="96" mass="10553">MELSFNVSTVGADITLDTFEYSKGGGSWGTLTPIMNQLNDYETSGKVWFTFERPGDWATDTYAGIANKYWIKLKASAIGGGYSQPKGAQAWILVYP</sequence>
<proteinExistence type="predicted"/>
<comment type="caution">
    <text evidence="1">The sequence shown here is derived from an EMBL/GenBank/DDBJ whole genome shotgun (WGS) entry which is preliminary data.</text>
</comment>
<gene>
    <name evidence="1" type="ORF">S03H2_32237</name>
</gene>
<name>X1G8Z6_9ZZZZ</name>
<dbReference type="EMBL" id="BARU01019580">
    <property type="protein sequence ID" value="GAH54396.1"/>
    <property type="molecule type" value="Genomic_DNA"/>
</dbReference>
<organism evidence="1">
    <name type="scientific">marine sediment metagenome</name>
    <dbReference type="NCBI Taxonomy" id="412755"/>
    <lineage>
        <taxon>unclassified sequences</taxon>
        <taxon>metagenomes</taxon>
        <taxon>ecological metagenomes</taxon>
    </lineage>
</organism>
<accession>X1G8Z6</accession>